<feature type="region of interest" description="Disordered" evidence="2">
    <location>
        <begin position="228"/>
        <end position="256"/>
    </location>
</feature>
<dbReference type="Proteomes" id="UP000182259">
    <property type="component" value="Chromosome III"/>
</dbReference>
<protein>
    <submittedName>
        <fullName evidence="4">CIC11C00000004081</fullName>
    </submittedName>
</protein>
<accession>A0A1L0BR69</accession>
<evidence type="ECO:0000259" key="3">
    <source>
        <dbReference type="Pfam" id="PF10297"/>
    </source>
</evidence>
<dbReference type="GO" id="GO:0006355">
    <property type="term" value="P:regulation of DNA-templated transcription"/>
    <property type="evidence" value="ECO:0007669"/>
    <property type="project" value="InterPro"/>
</dbReference>
<dbReference type="InterPro" id="IPR018287">
    <property type="entry name" value="Hap4_TF_heteromerisation"/>
</dbReference>
<proteinExistence type="predicted"/>
<dbReference type="GO" id="GO:0005634">
    <property type="term" value="C:nucleus"/>
    <property type="evidence" value="ECO:0007669"/>
    <property type="project" value="InterPro"/>
</dbReference>
<gene>
    <name evidence="4" type="ORF">SAMEA4029009_CIC11G00000004081</name>
</gene>
<organism evidence="4 5">
    <name type="scientific">Sungouiella intermedia</name>
    <dbReference type="NCBI Taxonomy" id="45354"/>
    <lineage>
        <taxon>Eukaryota</taxon>
        <taxon>Fungi</taxon>
        <taxon>Dikarya</taxon>
        <taxon>Ascomycota</taxon>
        <taxon>Saccharomycotina</taxon>
        <taxon>Pichiomycetes</taxon>
        <taxon>Metschnikowiaceae</taxon>
        <taxon>Sungouiella</taxon>
    </lineage>
</organism>
<reference evidence="5" key="1">
    <citation type="submission" date="2016-10" db="EMBL/GenBank/DDBJ databases">
        <authorList>
            <person name="Geijer C."/>
            <person name="Jareborg N."/>
            <person name="Dainat J."/>
        </authorList>
    </citation>
    <scope>NUCLEOTIDE SEQUENCE [LARGE SCALE GENOMIC DNA]</scope>
    <source>
        <strain evidence="5">PYCC 4715</strain>
    </source>
</reference>
<evidence type="ECO:0000256" key="2">
    <source>
        <dbReference type="SAM" id="MobiDB-lite"/>
    </source>
</evidence>
<name>A0A1L0BR69_9ASCO</name>
<evidence type="ECO:0000313" key="5">
    <source>
        <dbReference type="Proteomes" id="UP000182259"/>
    </source>
</evidence>
<feature type="compositionally biased region" description="Basic residues" evidence="2">
    <location>
        <begin position="35"/>
        <end position="48"/>
    </location>
</feature>
<feature type="region of interest" description="Disordered" evidence="2">
    <location>
        <begin position="31"/>
        <end position="58"/>
    </location>
</feature>
<evidence type="ECO:0000313" key="4">
    <source>
        <dbReference type="EMBL" id="SGZ53895.1"/>
    </source>
</evidence>
<keyword evidence="1" id="KW-0539">Nucleus</keyword>
<evidence type="ECO:0000256" key="1">
    <source>
        <dbReference type="ARBA" id="ARBA00023242"/>
    </source>
</evidence>
<feature type="compositionally biased region" description="Low complexity" evidence="2">
    <location>
        <begin position="245"/>
        <end position="256"/>
    </location>
</feature>
<dbReference type="EMBL" id="LT635766">
    <property type="protein sequence ID" value="SGZ53895.1"/>
    <property type="molecule type" value="Genomic_DNA"/>
</dbReference>
<sequence>MTSLNAAAAPPPSRPLQPILTITTLKNWVLPPRPKNARKKVPDKKKKLTPAIAAPKVAPKLATPKMAPQLRPHQIPKQQPSKLISTTLRPSIGGPSQYGLESVDDLHSSIKAIDRENYQLKTRLLSLIHDYKSLRALVLRAAVDGSPTPDLYDLATTARKRLYTEMGDVGGDPMSELIVNMNELSHTSPTGGYLDSDPLTTPLEPAMEIMEPELFDFVNLDSDFDDLDDDHRTQLGEMDDDLDSRSLSRSISPSASDTDENLLMASLTRSTTVSTNNSTFDRKPIKFYDLPSYSEDNYGFSFEKIDPHDKMMSVIEEDHYNQVADFLEEKLMSNDVQYYVEKAL</sequence>
<feature type="domain" description="Hap4 transcription factor heteromerisation" evidence="3">
    <location>
        <begin position="26"/>
        <end position="39"/>
    </location>
</feature>
<dbReference type="AlphaFoldDB" id="A0A1L0BR69"/>
<dbReference type="Pfam" id="PF10297">
    <property type="entry name" value="Hap4_Hap_bind"/>
    <property type="match status" value="1"/>
</dbReference>